<reference evidence="3 4" key="1">
    <citation type="submission" date="2016-05" db="EMBL/GenBank/DDBJ databases">
        <title>First whole genome sequencing of Entamoeba histolytica HM1:IMSS-clone-6.</title>
        <authorList>
            <person name="Mukherjee Avik.K."/>
            <person name="Izumyama S."/>
            <person name="Nakada-Tsukui K."/>
            <person name="Nozaki T."/>
        </authorList>
    </citation>
    <scope>NUCLEOTIDE SEQUENCE [LARGE SCALE GENOMIC DNA]</scope>
    <source>
        <strain evidence="3 4">HM1:IMSS clone 6</strain>
    </source>
</reference>
<keyword evidence="2" id="KW-0472">Membrane</keyword>
<keyword evidence="2" id="KW-1133">Transmembrane helix</keyword>
<evidence type="ECO:0000256" key="1">
    <source>
        <dbReference type="SAM" id="MobiDB-lite"/>
    </source>
</evidence>
<evidence type="ECO:0000313" key="4">
    <source>
        <dbReference type="Proteomes" id="UP000078387"/>
    </source>
</evidence>
<comment type="caution">
    <text evidence="3">The sequence shown here is derived from an EMBL/GenBank/DDBJ whole genome shotgun (WGS) entry which is preliminary data.</text>
</comment>
<gene>
    <name evidence="3" type="ORF">CL6EHI_191760</name>
</gene>
<dbReference type="EMBL" id="BDEQ01000001">
    <property type="protein sequence ID" value="GAT98810.1"/>
    <property type="molecule type" value="Genomic_DNA"/>
</dbReference>
<evidence type="ECO:0000313" key="3">
    <source>
        <dbReference type="EMBL" id="GAT98810.1"/>
    </source>
</evidence>
<dbReference type="VEuPathDB" id="AmoebaDB:EHI5A_014260"/>
<keyword evidence="2" id="KW-0812">Transmembrane</keyword>
<accession>A0A5K1TU16</accession>
<evidence type="ECO:0000256" key="2">
    <source>
        <dbReference type="SAM" id="Phobius"/>
    </source>
</evidence>
<feature type="transmembrane region" description="Helical" evidence="2">
    <location>
        <begin position="78"/>
        <end position="96"/>
    </location>
</feature>
<dbReference type="VEuPathDB" id="AmoebaDB:EHI_191760"/>
<sequence length="132" mass="15208">MSTNTSSHSTRQTLQSFTRSTHRTNPSMTMNISSKQTYASILTNTQMKQTTKNTSGKVNFTTNDDIEDINEIPFNKKLFLFTIIFPCIGYYGIFHLNNSNRRERLWGVSMLIYAILMMIVVIVIIALFVSFY</sequence>
<dbReference type="AlphaFoldDB" id="A0A5K1TU16"/>
<protein>
    <submittedName>
        <fullName evidence="3">Uncharacterized protein</fullName>
    </submittedName>
</protein>
<feature type="transmembrane region" description="Helical" evidence="2">
    <location>
        <begin position="108"/>
        <end position="131"/>
    </location>
</feature>
<feature type="region of interest" description="Disordered" evidence="1">
    <location>
        <begin position="1"/>
        <end position="29"/>
    </location>
</feature>
<proteinExistence type="predicted"/>
<dbReference type="OMA" id="DINEFPK"/>
<name>A0A5K1TU16_ENTHI</name>
<organism evidence="3 4">
    <name type="scientific">Entamoeba histolytica</name>
    <dbReference type="NCBI Taxonomy" id="5759"/>
    <lineage>
        <taxon>Eukaryota</taxon>
        <taxon>Amoebozoa</taxon>
        <taxon>Evosea</taxon>
        <taxon>Archamoebae</taxon>
        <taxon>Mastigamoebida</taxon>
        <taxon>Entamoebidae</taxon>
        <taxon>Entamoeba</taxon>
    </lineage>
</organism>
<dbReference type="VEuPathDB" id="AmoebaDB:KM1_020960"/>
<dbReference type="Proteomes" id="UP000078387">
    <property type="component" value="Unassembled WGS sequence"/>
</dbReference>